<name>A0A370TE79_9HELO</name>
<comment type="caution">
    <text evidence="3">The sequence shown here is derived from an EMBL/GenBank/DDBJ whole genome shotgun (WGS) entry which is preliminary data.</text>
</comment>
<dbReference type="STRING" id="2656787.A0A370TE79"/>
<evidence type="ECO:0000313" key="3">
    <source>
        <dbReference type="EMBL" id="RDL33002.1"/>
    </source>
</evidence>
<dbReference type="Pfam" id="PF13424">
    <property type="entry name" value="TPR_12"/>
    <property type="match status" value="1"/>
</dbReference>
<accession>A0A370TE79</accession>
<sequence length="1049" mass="119258">MSATASKEHAWDQILRKHRKSYAGRKHASSLEGVPDYLSLEDTLEQLQQEYNSKLVARCIVKLKPAFQQLETFQASITSIAQVHEGSMVVWGVLQMLLSSACRYLKTLENFTQLLHDLTSTVTRLNRYLFLLPSSDILKDITKSVHEEYVDCCVTALNFYGNRPIFNLLRNLWSDVNKKFENIRHSIEAHIITFEREARVDIDEELVGHVRKNPRKDSPSTIFSVPFSENEYFCGRDDVLSEIHRCLSPDEKKGQTRQRSYLIYAMGGMGKTQVALAYAYRNRSTYPFVFWIGAQKEPDLGVTFSSIAMILGMPNIDDLGQGRKVNLVREWLETTDKKWLLIFDNVESIESVQPYWPSSSLGGAILVTSQIAGLAQSIRSHIALEPLTSEVASTLLLDLLQIKSPTKEMRESVSKIAGLVGGLPIAIAHIAGSMFLSQLTIDEAIEMFDKQRLQTIWSTDGIVSTHMYDQRLHMVWDIALSELSEDALHLLDILALLSPDTIYESMLMGVEDAPTFTGKFSDTFPEIRLNLNKRQLVQRNTATSEPYLSLHRSFQISLRNNLSNNPDKYDKVFQETIHLVRRVFPVMNMTMKCENEKWVEYEKYQPHVQTLQSIAQNSPYGVGKIPEFAQLLGYAGNYYWERGLVAIGIETCKFAVSVWEAIPDAYLIDYSQPLTLWGLMELEMGITQRQIGMDCFIKCLELRTTYLAQAENGGTKDEQLLHCNAWSDYSIALIEFGYYAEAETFITLTLALKSRHVTESSYPMMFGISYGHLASVYSGLGNHEKAKAFSARSVKLVQEEYIFHSASMQKWYFFQANIWLGAGDLEEALEAHLSILEVRIKIFGTSGPHTRYSYYALGATYHALGNMDEAEKMLRSSLEDLELNPWLEDAVARSRFLLSRVLLEKHRSLEKHHFSEKLHFSEKHHSSEKLHFSEKHHSSEKLQDMKNEVSQLAKLAKDHLNSVLPNAAQVFGGTVKDEIVFYEYIVPVQCGRTMLSYKNVKSPKPSQLLEVPAKYVPLLKQRPESYGMDGDQMVSTLQDLQVGPASKAG</sequence>
<evidence type="ECO:0000313" key="4">
    <source>
        <dbReference type="Proteomes" id="UP000254866"/>
    </source>
</evidence>
<dbReference type="InterPro" id="IPR011990">
    <property type="entry name" value="TPR-like_helical_dom_sf"/>
</dbReference>
<feature type="domain" description="DUF7708" evidence="1">
    <location>
        <begin position="88"/>
        <end position="200"/>
    </location>
</feature>
<dbReference type="OrthoDB" id="6161812at2759"/>
<dbReference type="GO" id="GO:0043531">
    <property type="term" value="F:ADP binding"/>
    <property type="evidence" value="ECO:0007669"/>
    <property type="project" value="InterPro"/>
</dbReference>
<dbReference type="GeneID" id="43601290"/>
<dbReference type="Pfam" id="PF13181">
    <property type="entry name" value="TPR_8"/>
    <property type="match status" value="1"/>
</dbReference>
<dbReference type="SUPFAM" id="SSF52540">
    <property type="entry name" value="P-loop containing nucleoside triphosphate hydrolases"/>
    <property type="match status" value="1"/>
</dbReference>
<dbReference type="SUPFAM" id="SSF48452">
    <property type="entry name" value="TPR-like"/>
    <property type="match status" value="2"/>
</dbReference>
<keyword evidence="4" id="KW-1185">Reference proteome</keyword>
<gene>
    <name evidence="3" type="ORF">BP5553_08441</name>
</gene>
<evidence type="ECO:0000259" key="1">
    <source>
        <dbReference type="Pfam" id="PF24809"/>
    </source>
</evidence>
<dbReference type="Gene3D" id="3.40.50.300">
    <property type="entry name" value="P-loop containing nucleotide triphosphate hydrolases"/>
    <property type="match status" value="1"/>
</dbReference>
<dbReference type="InterPro" id="IPR056125">
    <property type="entry name" value="DUF7708"/>
</dbReference>
<dbReference type="AlphaFoldDB" id="A0A370TE79"/>
<dbReference type="InterPro" id="IPR027417">
    <property type="entry name" value="P-loop_NTPase"/>
</dbReference>
<dbReference type="Pfam" id="PF24809">
    <property type="entry name" value="DUF7708"/>
    <property type="match status" value="1"/>
</dbReference>
<dbReference type="InterPro" id="IPR056681">
    <property type="entry name" value="DUF7779"/>
</dbReference>
<dbReference type="PANTHER" id="PTHR35205">
    <property type="entry name" value="NB-ARC AND TPR DOMAIN PROTEIN"/>
    <property type="match status" value="1"/>
</dbReference>
<dbReference type="Gene3D" id="1.25.40.10">
    <property type="entry name" value="Tetratricopeptide repeat domain"/>
    <property type="match status" value="1"/>
</dbReference>
<dbReference type="PANTHER" id="PTHR35205:SF1">
    <property type="entry name" value="ZU5 DOMAIN-CONTAINING PROTEIN"/>
    <property type="match status" value="1"/>
</dbReference>
<dbReference type="InterPro" id="IPR019734">
    <property type="entry name" value="TPR_rpt"/>
</dbReference>
<proteinExistence type="predicted"/>
<dbReference type="PRINTS" id="PR00364">
    <property type="entry name" value="DISEASERSIST"/>
</dbReference>
<feature type="domain" description="DUF7779" evidence="2">
    <location>
        <begin position="479"/>
        <end position="564"/>
    </location>
</feature>
<dbReference type="EMBL" id="NPIC01000009">
    <property type="protein sequence ID" value="RDL33002.1"/>
    <property type="molecule type" value="Genomic_DNA"/>
</dbReference>
<dbReference type="Pfam" id="PF25000">
    <property type="entry name" value="DUF7779"/>
    <property type="match status" value="1"/>
</dbReference>
<organism evidence="3 4">
    <name type="scientific">Venustampulla echinocandica</name>
    <dbReference type="NCBI Taxonomy" id="2656787"/>
    <lineage>
        <taxon>Eukaryota</taxon>
        <taxon>Fungi</taxon>
        <taxon>Dikarya</taxon>
        <taxon>Ascomycota</taxon>
        <taxon>Pezizomycotina</taxon>
        <taxon>Leotiomycetes</taxon>
        <taxon>Helotiales</taxon>
        <taxon>Pleuroascaceae</taxon>
        <taxon>Venustampulla</taxon>
    </lineage>
</organism>
<reference evidence="3 4" key="1">
    <citation type="journal article" date="2018" name="IMA Fungus">
        <title>IMA Genome-F 9: Draft genome sequence of Annulohypoxylon stygium, Aspergillus mulundensis, Berkeleyomyces basicola (syn. Thielaviopsis basicola), Ceratocystis smalleyi, two Cercospora beticola strains, Coleophoma cylindrospora, Fusarium fracticaudum, Phialophora cf. hyalina, and Morchella septimelata.</title>
        <authorList>
            <person name="Wingfield B.D."/>
            <person name="Bills G.F."/>
            <person name="Dong Y."/>
            <person name="Huang W."/>
            <person name="Nel W.J."/>
            <person name="Swalarsk-Parry B.S."/>
            <person name="Vaghefi N."/>
            <person name="Wilken P.M."/>
            <person name="An Z."/>
            <person name="de Beer Z.W."/>
            <person name="De Vos L."/>
            <person name="Chen L."/>
            <person name="Duong T.A."/>
            <person name="Gao Y."/>
            <person name="Hammerbacher A."/>
            <person name="Kikkert J.R."/>
            <person name="Li Y."/>
            <person name="Li H."/>
            <person name="Li K."/>
            <person name="Li Q."/>
            <person name="Liu X."/>
            <person name="Ma X."/>
            <person name="Naidoo K."/>
            <person name="Pethybridge S.J."/>
            <person name="Sun J."/>
            <person name="Steenkamp E.T."/>
            <person name="van der Nest M.A."/>
            <person name="van Wyk S."/>
            <person name="Wingfield M.J."/>
            <person name="Xiong C."/>
            <person name="Yue Q."/>
            <person name="Zhang X."/>
        </authorList>
    </citation>
    <scope>NUCLEOTIDE SEQUENCE [LARGE SCALE GENOMIC DNA]</scope>
    <source>
        <strain evidence="3 4">BP 5553</strain>
    </source>
</reference>
<dbReference type="Proteomes" id="UP000254866">
    <property type="component" value="Unassembled WGS sequence"/>
</dbReference>
<evidence type="ECO:0000259" key="2">
    <source>
        <dbReference type="Pfam" id="PF25000"/>
    </source>
</evidence>
<dbReference type="RefSeq" id="XP_031866495.1">
    <property type="nucleotide sequence ID" value="XM_032017064.1"/>
</dbReference>
<protein>
    <submittedName>
        <fullName evidence="3">Uncharacterized protein</fullName>
    </submittedName>
</protein>